<feature type="domain" description="Deoxynucleoside kinase" evidence="10">
    <location>
        <begin position="114"/>
        <end position="350"/>
    </location>
</feature>
<keyword evidence="4" id="KW-0547">Nucleotide-binding</keyword>
<dbReference type="GO" id="GO:0004138">
    <property type="term" value="F:deoxyguanosine kinase activity"/>
    <property type="evidence" value="ECO:0007669"/>
    <property type="project" value="UniProtKB-EC"/>
</dbReference>
<dbReference type="SUPFAM" id="SSF52540">
    <property type="entry name" value="P-loop containing nucleoside triphosphate hydrolases"/>
    <property type="match status" value="1"/>
</dbReference>
<dbReference type="Pfam" id="PF01712">
    <property type="entry name" value="dNK"/>
    <property type="match status" value="1"/>
</dbReference>
<feature type="region of interest" description="Disordered" evidence="9">
    <location>
        <begin position="29"/>
        <end position="101"/>
    </location>
</feature>
<protein>
    <recommendedName>
        <fullName evidence="10">Deoxynucleoside kinase domain-containing protein</fullName>
    </recommendedName>
</protein>
<dbReference type="OrthoDB" id="567086at2759"/>
<evidence type="ECO:0000256" key="2">
    <source>
        <dbReference type="ARBA" id="ARBA00011738"/>
    </source>
</evidence>
<dbReference type="InterPro" id="IPR031314">
    <property type="entry name" value="DNK_dom"/>
</dbReference>
<evidence type="ECO:0000259" key="10">
    <source>
        <dbReference type="Pfam" id="PF01712"/>
    </source>
</evidence>
<evidence type="ECO:0000256" key="1">
    <source>
        <dbReference type="ARBA" id="ARBA00007420"/>
    </source>
</evidence>
<comment type="subunit">
    <text evidence="2">Homodimer.</text>
</comment>
<dbReference type="PANTHER" id="PTHR10513:SF48">
    <property type="entry name" value="DEOXYCYTIDINE KINASE 2"/>
    <property type="match status" value="1"/>
</dbReference>
<evidence type="ECO:0000256" key="7">
    <source>
        <dbReference type="ARBA" id="ARBA00047656"/>
    </source>
</evidence>
<reference evidence="11" key="1">
    <citation type="submission" date="2025-08" db="UniProtKB">
        <authorList>
            <consortium name="Ensembl"/>
        </authorList>
    </citation>
    <scope>IDENTIFICATION</scope>
</reference>
<dbReference type="Ensembl" id="ENSACDT00005001636.1">
    <property type="protein sequence ID" value="ENSACDP00005001391.1"/>
    <property type="gene ID" value="ENSACDG00005000956.1"/>
</dbReference>
<dbReference type="GO" id="GO:0005739">
    <property type="term" value="C:mitochondrion"/>
    <property type="evidence" value="ECO:0007669"/>
    <property type="project" value="TreeGrafter"/>
</dbReference>
<keyword evidence="12" id="KW-1185">Reference proteome</keyword>
<dbReference type="InterPro" id="IPR050566">
    <property type="entry name" value="Deoxyribonucleoside_kinase"/>
</dbReference>
<accession>A0A8B9D2X5</accession>
<dbReference type="Gene3D" id="3.40.50.300">
    <property type="entry name" value="P-loop containing nucleotide triphosphate hydrolases"/>
    <property type="match status" value="1"/>
</dbReference>
<keyword evidence="6" id="KW-0067">ATP-binding</keyword>
<dbReference type="InterPro" id="IPR027417">
    <property type="entry name" value="P-loop_NTPase"/>
</dbReference>
<evidence type="ECO:0000256" key="6">
    <source>
        <dbReference type="ARBA" id="ARBA00022840"/>
    </source>
</evidence>
<proteinExistence type="inferred from homology"/>
<comment type="catalytic activity">
    <reaction evidence="7">
        <text>2'-deoxyguanosine + ATP = dGMP + ADP + H(+)</text>
        <dbReference type="Rhea" id="RHEA:19201"/>
        <dbReference type="ChEBI" id="CHEBI:15378"/>
        <dbReference type="ChEBI" id="CHEBI:17172"/>
        <dbReference type="ChEBI" id="CHEBI:30616"/>
        <dbReference type="ChEBI" id="CHEBI:57673"/>
        <dbReference type="ChEBI" id="CHEBI:456216"/>
        <dbReference type="EC" id="2.7.1.113"/>
    </reaction>
</comment>
<dbReference type="GO" id="GO:0004136">
    <property type="term" value="F:deoxyadenosine kinase activity"/>
    <property type="evidence" value="ECO:0007669"/>
    <property type="project" value="UniProtKB-ARBA"/>
</dbReference>
<organism evidence="11 12">
    <name type="scientific">Anser cygnoides</name>
    <name type="common">Swan goose</name>
    <dbReference type="NCBI Taxonomy" id="8845"/>
    <lineage>
        <taxon>Eukaryota</taxon>
        <taxon>Metazoa</taxon>
        <taxon>Chordata</taxon>
        <taxon>Craniata</taxon>
        <taxon>Vertebrata</taxon>
        <taxon>Euteleostomi</taxon>
        <taxon>Archelosauria</taxon>
        <taxon>Archosauria</taxon>
        <taxon>Dinosauria</taxon>
        <taxon>Saurischia</taxon>
        <taxon>Theropoda</taxon>
        <taxon>Coelurosauria</taxon>
        <taxon>Aves</taxon>
        <taxon>Neognathae</taxon>
        <taxon>Galloanserae</taxon>
        <taxon>Anseriformes</taxon>
        <taxon>Anatidae</taxon>
        <taxon>Anserinae</taxon>
        <taxon>Anser</taxon>
    </lineage>
</organism>
<dbReference type="GO" id="GO:0004137">
    <property type="term" value="F:deoxycytidine kinase activity"/>
    <property type="evidence" value="ECO:0007669"/>
    <property type="project" value="UniProtKB-EC"/>
</dbReference>
<evidence type="ECO:0000313" key="11">
    <source>
        <dbReference type="Ensembl" id="ENSACDP00005001391.1"/>
    </source>
</evidence>
<comment type="similarity">
    <text evidence="1">Belongs to the DCK/DGK family.</text>
</comment>
<keyword evidence="5" id="KW-0418">Kinase</keyword>
<dbReference type="FunFam" id="3.40.50.300:FF:000461">
    <property type="entry name" value="Deoxycytidine kinase"/>
    <property type="match status" value="1"/>
</dbReference>
<evidence type="ECO:0000256" key="4">
    <source>
        <dbReference type="ARBA" id="ARBA00022741"/>
    </source>
</evidence>
<reference evidence="11" key="2">
    <citation type="submission" date="2025-09" db="UniProtKB">
        <authorList>
            <consortium name="Ensembl"/>
        </authorList>
    </citation>
    <scope>IDENTIFICATION</scope>
</reference>
<dbReference type="PANTHER" id="PTHR10513">
    <property type="entry name" value="DEOXYNUCLEOSIDE KINASE"/>
    <property type="match status" value="1"/>
</dbReference>
<evidence type="ECO:0000256" key="8">
    <source>
        <dbReference type="ARBA" id="ARBA00048193"/>
    </source>
</evidence>
<sequence length="352" mass="40370">MGELTEVDANQTSKSSSNFLKEATLKISLAQHPFQKSPAAEAGRRQERGGAGRGCAGGSRRQPSPPAHRLAGDLKQAGAASCPQRPAMSTPAKRRCCGPSGSLDSSFQKRLKKISIEGNIAAGKSTFVRLLEKHSDEWEIIPEPIAKWCNIQTAEDEYEELSTSQKNGGNLLQMLYDKPTRWAYTFQTYACLSRVRAQLKPISAKLYEAEHPVQFFERSVYSDRYVFASNLFESGNINETEWTIYQDWHTWLLNQYEPDIELDGIIYLRTTPQKCMERLQTRGREEEQGIELEYLENLHYKHETWLYERTLRVDFENLKEIPILVLDVNEDFKNDKIKQEYLIDEVKSFLTS</sequence>
<evidence type="ECO:0000313" key="12">
    <source>
        <dbReference type="Proteomes" id="UP000694521"/>
    </source>
</evidence>
<dbReference type="Proteomes" id="UP000694521">
    <property type="component" value="Unplaced"/>
</dbReference>
<dbReference type="GO" id="GO:0005524">
    <property type="term" value="F:ATP binding"/>
    <property type="evidence" value="ECO:0007669"/>
    <property type="project" value="UniProtKB-KW"/>
</dbReference>
<keyword evidence="3" id="KW-0808">Transferase</keyword>
<evidence type="ECO:0000256" key="9">
    <source>
        <dbReference type="SAM" id="MobiDB-lite"/>
    </source>
</evidence>
<evidence type="ECO:0000256" key="3">
    <source>
        <dbReference type="ARBA" id="ARBA00022679"/>
    </source>
</evidence>
<comment type="catalytic activity">
    <reaction evidence="8">
        <text>2'-deoxycytidine + a ribonucleoside 5'-triphosphate = dCMP + a ribonucleoside 5'-diphosphate + H(+)</text>
        <dbReference type="Rhea" id="RHEA:20061"/>
        <dbReference type="ChEBI" id="CHEBI:15378"/>
        <dbReference type="ChEBI" id="CHEBI:15698"/>
        <dbReference type="ChEBI" id="CHEBI:57566"/>
        <dbReference type="ChEBI" id="CHEBI:57930"/>
        <dbReference type="ChEBI" id="CHEBI:61557"/>
        <dbReference type="EC" id="2.7.1.74"/>
    </reaction>
</comment>
<dbReference type="CDD" id="cd01673">
    <property type="entry name" value="dNK"/>
    <property type="match status" value="1"/>
</dbReference>
<dbReference type="AlphaFoldDB" id="A0A8B9D2X5"/>
<name>A0A8B9D2X5_ANSCY</name>
<evidence type="ECO:0000256" key="5">
    <source>
        <dbReference type="ARBA" id="ARBA00022777"/>
    </source>
</evidence>